<proteinExistence type="predicted"/>
<name>U5QPA9_GLOK1</name>
<dbReference type="Proteomes" id="UP000017396">
    <property type="component" value="Chromosome"/>
</dbReference>
<feature type="domain" description="DJ-1/PfpI" evidence="2">
    <location>
        <begin position="3"/>
        <end position="162"/>
    </location>
</feature>
<dbReference type="EMBL" id="CP003587">
    <property type="protein sequence ID" value="AGY60738.1"/>
    <property type="molecule type" value="Genomic_DNA"/>
</dbReference>
<gene>
    <name evidence="3" type="primary">thiJ</name>
    <name evidence="3" type="ORF">GKIL_4492</name>
</gene>
<dbReference type="PATRIC" id="fig|1183438.3.peg.4420"/>
<dbReference type="PANTHER" id="PTHR48094:SF12">
    <property type="entry name" value="PARKINSON DISEASE PROTEIN 7 HOMOLOG"/>
    <property type="match status" value="1"/>
</dbReference>
<dbReference type="Pfam" id="PF01965">
    <property type="entry name" value="DJ-1_PfpI"/>
    <property type="match status" value="1"/>
</dbReference>
<dbReference type="InterPro" id="IPR006287">
    <property type="entry name" value="DJ-1"/>
</dbReference>
<dbReference type="NCBIfam" id="TIGR01383">
    <property type="entry name" value="not_thiJ"/>
    <property type="match status" value="1"/>
</dbReference>
<dbReference type="PANTHER" id="PTHR48094">
    <property type="entry name" value="PROTEIN/NUCLEIC ACID DEGLYCASE DJ-1-RELATED"/>
    <property type="match status" value="1"/>
</dbReference>
<sequence>MVKVLVPLAEGFEEIEAVTIVDVLRRAGVEVTVAALAERVVTGSHGIGLIADALLSEIEPATFDAIALPGGPGVAQLRADGRIRQLLVEMQAAQKWTAAICAAPTVLSDAGLLAGVRATSYPALQPELVVGEYLETSVVVDRRIVTSRGVGTALDFALKLVALLVDEKTAGVLARAMVVVDPAPAAST</sequence>
<reference evidence="3 4" key="1">
    <citation type="journal article" date="2013" name="PLoS ONE">
        <title>Cultivation and Complete Genome Sequencing of Gloeobacter kilaueensis sp. nov., from a Lava Cave in Kilauea Caldera, Hawai'i.</title>
        <authorList>
            <person name="Saw J.H."/>
            <person name="Schatz M."/>
            <person name="Brown M.V."/>
            <person name="Kunkel D.D."/>
            <person name="Foster J.S."/>
            <person name="Shick H."/>
            <person name="Christensen S."/>
            <person name="Hou S."/>
            <person name="Wan X."/>
            <person name="Donachie S.P."/>
        </authorList>
    </citation>
    <scope>NUCLEOTIDE SEQUENCE [LARGE SCALE GENOMIC DNA]</scope>
    <source>
        <strain evidence="4">JS</strain>
    </source>
</reference>
<evidence type="ECO:0000259" key="2">
    <source>
        <dbReference type="Pfam" id="PF01965"/>
    </source>
</evidence>
<accession>U5QPA9</accession>
<dbReference type="InterPro" id="IPR002818">
    <property type="entry name" value="DJ-1/PfpI"/>
</dbReference>
<dbReference type="KEGG" id="glj:GKIL_4492"/>
<keyword evidence="4" id="KW-1185">Reference proteome</keyword>
<dbReference type="FunFam" id="3.40.50.880:FF:000015">
    <property type="entry name" value="Protein DJ-1 homolog C"/>
    <property type="match status" value="1"/>
</dbReference>
<dbReference type="SUPFAM" id="SSF52317">
    <property type="entry name" value="Class I glutamine amidotransferase-like"/>
    <property type="match status" value="1"/>
</dbReference>
<protein>
    <submittedName>
        <fullName evidence="3">DJ-1 family protein</fullName>
    </submittedName>
</protein>
<dbReference type="HOGENOM" id="CLU_000445_44_2_3"/>
<evidence type="ECO:0000313" key="3">
    <source>
        <dbReference type="EMBL" id="AGY60738.1"/>
    </source>
</evidence>
<dbReference type="CDD" id="cd03135">
    <property type="entry name" value="GATase1_DJ-1"/>
    <property type="match status" value="1"/>
</dbReference>
<evidence type="ECO:0000313" key="4">
    <source>
        <dbReference type="Proteomes" id="UP000017396"/>
    </source>
</evidence>
<dbReference type="InterPro" id="IPR029062">
    <property type="entry name" value="Class_I_gatase-like"/>
</dbReference>
<dbReference type="Gene3D" id="3.40.50.880">
    <property type="match status" value="1"/>
</dbReference>
<dbReference type="OrthoDB" id="9800516at2"/>
<dbReference type="RefSeq" id="WP_023176130.1">
    <property type="nucleotide sequence ID" value="NC_022600.1"/>
</dbReference>
<organism evidence="3 4">
    <name type="scientific">Gloeobacter kilaueensis (strain ATCC BAA-2537 / CCAP 1431/1 / ULC 316 / JS1)</name>
    <dbReference type="NCBI Taxonomy" id="1183438"/>
    <lineage>
        <taxon>Bacteria</taxon>
        <taxon>Bacillati</taxon>
        <taxon>Cyanobacteriota</taxon>
        <taxon>Cyanophyceae</taxon>
        <taxon>Gloeobacterales</taxon>
        <taxon>Gloeobacteraceae</taxon>
        <taxon>Gloeobacter</taxon>
    </lineage>
</organism>
<evidence type="ECO:0000256" key="1">
    <source>
        <dbReference type="ARBA" id="ARBA00022737"/>
    </source>
</evidence>
<dbReference type="GO" id="GO:0005737">
    <property type="term" value="C:cytoplasm"/>
    <property type="evidence" value="ECO:0007669"/>
    <property type="project" value="TreeGrafter"/>
</dbReference>
<dbReference type="eggNOG" id="COG0693">
    <property type="taxonomic scope" value="Bacteria"/>
</dbReference>
<dbReference type="AlphaFoldDB" id="U5QPA9"/>
<keyword evidence="1" id="KW-0677">Repeat</keyword>
<dbReference type="STRING" id="1183438.GKIL_4492"/>
<dbReference type="InterPro" id="IPR050325">
    <property type="entry name" value="Prot/Nucl_acid_deglycase"/>
</dbReference>